<evidence type="ECO:0000256" key="1">
    <source>
        <dbReference type="ARBA" id="ARBA00001198"/>
    </source>
</evidence>
<keyword evidence="10" id="KW-0647">Proteasome</keyword>
<feature type="domain" description="5'-3' exoribonuclease 1 D1" evidence="16">
    <location>
        <begin position="814"/>
        <end position="968"/>
    </location>
</feature>
<evidence type="ECO:0000256" key="4">
    <source>
        <dbReference type="ARBA" id="ARBA00022490"/>
    </source>
</evidence>
<dbReference type="GO" id="GO:0004298">
    <property type="term" value="F:threonine-type endopeptidase activity"/>
    <property type="evidence" value="ECO:0007669"/>
    <property type="project" value="UniProtKB-KW"/>
</dbReference>
<feature type="region of interest" description="Disordered" evidence="13">
    <location>
        <begin position="17"/>
        <end position="41"/>
    </location>
</feature>
<evidence type="ECO:0000256" key="9">
    <source>
        <dbReference type="ARBA" id="ARBA00022839"/>
    </source>
</evidence>
<dbReference type="GO" id="GO:0005839">
    <property type="term" value="C:proteasome core complex"/>
    <property type="evidence" value="ECO:0007669"/>
    <property type="project" value="InterPro"/>
</dbReference>
<evidence type="ECO:0000256" key="10">
    <source>
        <dbReference type="ARBA" id="ARBA00022942"/>
    </source>
</evidence>
<protein>
    <recommendedName>
        <fullName evidence="3">proteasome endopeptidase complex</fullName>
        <ecNumber evidence="3">3.4.25.1</ecNumber>
    </recommendedName>
</protein>
<dbReference type="Pfam" id="PF18332">
    <property type="entry name" value="XRN1_D1"/>
    <property type="match status" value="1"/>
</dbReference>
<dbReference type="Gene3D" id="3.60.20.10">
    <property type="entry name" value="Glutamine Phosphoribosylpyrophosphate, subunit 1, domain 1"/>
    <property type="match status" value="1"/>
</dbReference>
<evidence type="ECO:0000256" key="6">
    <source>
        <dbReference type="ARBA" id="ARBA00022698"/>
    </source>
</evidence>
<dbReference type="PANTHER" id="PTHR12341:SF7">
    <property type="entry name" value="5'-3' EXORIBONUCLEASE 1"/>
    <property type="match status" value="1"/>
</dbReference>
<dbReference type="Pfam" id="PF17846">
    <property type="entry name" value="XRN_M"/>
    <property type="match status" value="1"/>
</dbReference>
<dbReference type="GO" id="GO:0051603">
    <property type="term" value="P:proteolysis involved in protein catabolic process"/>
    <property type="evidence" value="ECO:0007669"/>
    <property type="project" value="InterPro"/>
</dbReference>
<comment type="similarity">
    <text evidence="11">Belongs to the 5'-3' exonuclease family.</text>
</comment>
<evidence type="ECO:0000259" key="15">
    <source>
        <dbReference type="Pfam" id="PF17846"/>
    </source>
</evidence>
<dbReference type="Pfam" id="PF00227">
    <property type="entry name" value="Proteasome"/>
    <property type="match status" value="1"/>
</dbReference>
<feature type="region of interest" description="Disordered" evidence="13">
    <location>
        <begin position="1006"/>
        <end position="1038"/>
    </location>
</feature>
<evidence type="ECO:0000259" key="14">
    <source>
        <dbReference type="Pfam" id="PF03159"/>
    </source>
</evidence>
<evidence type="ECO:0000313" key="17">
    <source>
        <dbReference type="EMBL" id="CAJ1953500.1"/>
    </source>
</evidence>
<dbReference type="Pfam" id="PF03159">
    <property type="entry name" value="XRN_N"/>
    <property type="match status" value="1"/>
</dbReference>
<evidence type="ECO:0000256" key="7">
    <source>
        <dbReference type="ARBA" id="ARBA00022722"/>
    </source>
</evidence>
<evidence type="ECO:0000256" key="11">
    <source>
        <dbReference type="ARBA" id="ARBA00038299"/>
    </source>
</evidence>
<dbReference type="InterPro" id="IPR004859">
    <property type="entry name" value="Xrn1_N"/>
</dbReference>
<feature type="domain" description="Xrn1 N-terminal" evidence="14">
    <location>
        <begin position="1"/>
        <end position="327"/>
    </location>
</feature>
<dbReference type="GO" id="GO:0000956">
    <property type="term" value="P:nuclear-transcribed mRNA catabolic process"/>
    <property type="evidence" value="ECO:0007669"/>
    <property type="project" value="TreeGrafter"/>
</dbReference>
<organism evidence="17 18">
    <name type="scientific">Cylindrotheca closterium</name>
    <dbReference type="NCBI Taxonomy" id="2856"/>
    <lineage>
        <taxon>Eukaryota</taxon>
        <taxon>Sar</taxon>
        <taxon>Stramenopiles</taxon>
        <taxon>Ochrophyta</taxon>
        <taxon>Bacillariophyta</taxon>
        <taxon>Bacillariophyceae</taxon>
        <taxon>Bacillariophycidae</taxon>
        <taxon>Bacillariales</taxon>
        <taxon>Bacillariaceae</taxon>
        <taxon>Cylindrotheca</taxon>
    </lineage>
</organism>
<keyword evidence="4" id="KW-0963">Cytoplasm</keyword>
<evidence type="ECO:0000256" key="8">
    <source>
        <dbReference type="ARBA" id="ARBA00022801"/>
    </source>
</evidence>
<dbReference type="InterPro" id="IPR047007">
    <property type="entry name" value="XRN1_D1_sf"/>
</dbReference>
<evidence type="ECO:0000313" key="18">
    <source>
        <dbReference type="Proteomes" id="UP001295423"/>
    </source>
</evidence>
<dbReference type="InterPro" id="IPR001353">
    <property type="entry name" value="Proteasome_sua/b"/>
</dbReference>
<evidence type="ECO:0000256" key="5">
    <source>
        <dbReference type="ARBA" id="ARBA00022670"/>
    </source>
</evidence>
<dbReference type="GO" id="GO:0005634">
    <property type="term" value="C:nucleus"/>
    <property type="evidence" value="ECO:0007669"/>
    <property type="project" value="UniProtKB-SubCell"/>
</dbReference>
<dbReference type="Gene3D" id="3.40.50.12390">
    <property type="match status" value="2"/>
</dbReference>
<comment type="catalytic activity">
    <reaction evidence="1">
        <text>Cleavage of peptide bonds with very broad specificity.</text>
        <dbReference type="EC" id="3.4.25.1"/>
    </reaction>
</comment>
<dbReference type="CDD" id="cd03761">
    <property type="entry name" value="proteasome_beta_type_5"/>
    <property type="match status" value="1"/>
</dbReference>
<keyword evidence="8" id="KW-0378">Hydrolase</keyword>
<dbReference type="GO" id="GO:0003723">
    <property type="term" value="F:RNA binding"/>
    <property type="evidence" value="ECO:0007669"/>
    <property type="project" value="TreeGrafter"/>
</dbReference>
<keyword evidence="5" id="KW-0645">Protease</keyword>
<comment type="subcellular location">
    <subcellularLocation>
        <location evidence="2">Nucleus</location>
    </subcellularLocation>
</comment>
<dbReference type="EC" id="3.4.25.1" evidence="3"/>
<dbReference type="CDD" id="cd18673">
    <property type="entry name" value="PIN_XRN1-2-like"/>
    <property type="match status" value="1"/>
</dbReference>
<evidence type="ECO:0000256" key="13">
    <source>
        <dbReference type="SAM" id="MobiDB-lite"/>
    </source>
</evidence>
<gene>
    <name evidence="17" type="ORF">CYCCA115_LOCUS14100</name>
</gene>
<name>A0AAD2FU25_9STRA</name>
<keyword evidence="9" id="KW-0269">Exonuclease</keyword>
<comment type="caution">
    <text evidence="17">The sequence shown here is derived from an EMBL/GenBank/DDBJ whole genome shotgun (WGS) entry which is preliminary data.</text>
</comment>
<dbReference type="InterPro" id="IPR016050">
    <property type="entry name" value="Proteasome_bsu_CS"/>
</dbReference>
<sequence>MGVPKFFRWMSERYPKINQRLGSPPNPETSQRYFDKPPPDAFEHPDPFSKCGLPPEIDRLYIDMNGIIHGCSHNNSSNVDDDGEGFDTVSRISNPDIFRNVCYYLDRIIGDMVQPQQVVYMAIDGVAPRAKLNQQRSRRYRSGTEGSIETSIYDAHEKAMQEQEEKREQEQIEEDDAFSVEDGYSFAFNEENVKDDSKARLDVEEVTPGRFTGKFETQTQELDGDKEAFHSNVITPGTPFFTDFTQHLEHFVKYKMSTDPKWKDLTIIFSGPNVPGEGEHKIMQFIREQKKEPNYNPNLRHCIMGQDGDLIMLGLATHEPNLVLLRERVIFNMVQQQLRHAASSGLDAYVNNAHFELLHMGVLRNYLAYEFETSDVMQEAPWDLEHTIDDFVFMTFFVGNDFLPHMPALDIADNAFDLLFWTYKESRKQWLKEDPKMPYLTNRGSIVSGRRVEEFCSALGSHEVSYYDKKKITAPKENRRLRKQYKKLGMATTVPNETVIESKEQADRAAYRAMLQNVGEKEAEADTETFSPVVSGEVSFRSSEEFIEEGLISQMGSILQNSISHEGGEDGEHGSSLDDQDLKGRYYYDKFQITPYDQEKHHALRKAYMEGLVWNLKYYYEGCVSWDWYYPYHYGPMLSDLVDLDNILGEVDFEGKMGSPLKPFQQLMGCMPPSQSHHLPEPFRWLMTDENSPIIDFYPKSFYVDMNGKRWPWEAVTLLPFIDSQRLIAEYDKIDESLLSEDERRRNLTGSIVVMMYDEGHAEAIPAIGVNEGFRAIDESKVISVPFEISDWSYSLEDKAVLEPVLHPGVEVPLPGFSSLRDAPIQSLWRRRNGLNVFGGRSRYLTACLEVSSFMPPLPPVEDLAPKLIGTSIFVNYPHFVEGLVTAVSDEHTVVRGRKKPRRWTEKESEKWRIQREGITRCLEVGEGYTGTGGVIIPDDQAVTLSVRPLEGISTLKNGMTVKSYAKFEVEVPIISTFWNPKSADARLNDIPARLEKNAFDVAGPLQAAQKSQQKPKNGRRRKKLFPPKGNSTAEFSEGMEINKVAKAHFSTSAFSSLGAIQRPTTIGRTGFGFRHASHNLARRNYSSISSLMPVQNSSQQGMKFEQVLPERQLIGLKTSPRTTIRPLVGRTANPRGRMLAVGFIAASFLFQFGEAVSWFGGSATETRSVSPSFAARQLSTSSQCVFDIRGGVEEMDFEIDSVPPLEFAHGTTTLSFIFQGGIVAAVDSRASLGSFVGSKTTQKVLPVNSHILGTMAGGAADCMFWIGKLRAEAMLHELKEGCRMSVARASRLLSNSLYENRALDLSVGTMIMGFDPEDGPPRIFYVDNTGVRIKGDLFAVGSGGTFALGILDNERRYSMTEDEAIELGIKAIRHATFRDAYSGGFINVFLITHDGWRKVYTEDLAGNMSSGEKLAEQIQ</sequence>
<dbReference type="PROSITE" id="PS00854">
    <property type="entry name" value="PROTEASOME_BETA_1"/>
    <property type="match status" value="1"/>
</dbReference>
<keyword evidence="6" id="KW-0888">Threonine protease</keyword>
<dbReference type="PROSITE" id="PS51476">
    <property type="entry name" value="PROTEASOME_BETA_2"/>
    <property type="match status" value="1"/>
</dbReference>
<dbReference type="InterPro" id="IPR029055">
    <property type="entry name" value="Ntn_hydrolases_N"/>
</dbReference>
<feature type="domain" description="Xrn1 helical" evidence="15">
    <location>
        <begin position="382"/>
        <end position="757"/>
    </location>
</feature>
<dbReference type="Gene3D" id="1.25.40.1050">
    <property type="match status" value="1"/>
</dbReference>
<dbReference type="Proteomes" id="UP001295423">
    <property type="component" value="Unassembled WGS sequence"/>
</dbReference>
<dbReference type="GO" id="GO:0004534">
    <property type="term" value="F:5'-3' RNA exonuclease activity"/>
    <property type="evidence" value="ECO:0007669"/>
    <property type="project" value="TreeGrafter"/>
</dbReference>
<reference evidence="17" key="1">
    <citation type="submission" date="2023-08" db="EMBL/GenBank/DDBJ databases">
        <authorList>
            <person name="Audoor S."/>
            <person name="Bilcke G."/>
        </authorList>
    </citation>
    <scope>NUCLEOTIDE SEQUENCE</scope>
</reference>
<dbReference type="PRINTS" id="PR00141">
    <property type="entry name" value="PROTEASOME"/>
</dbReference>
<dbReference type="SUPFAM" id="SSF56235">
    <property type="entry name" value="N-terminal nucleophile aminohydrolases (Ntn hydrolases)"/>
    <property type="match status" value="1"/>
</dbReference>
<dbReference type="InterPro" id="IPR023333">
    <property type="entry name" value="Proteasome_suB-type"/>
</dbReference>
<evidence type="ECO:0000256" key="2">
    <source>
        <dbReference type="ARBA" id="ARBA00004123"/>
    </source>
</evidence>
<keyword evidence="18" id="KW-1185">Reference proteome</keyword>
<evidence type="ECO:0000256" key="12">
    <source>
        <dbReference type="PIRSR" id="PIRSR600243-1"/>
    </source>
</evidence>
<accession>A0AAD2FU25</accession>
<dbReference type="InterPro" id="IPR040992">
    <property type="entry name" value="XRN1_D1"/>
</dbReference>
<proteinExistence type="inferred from homology"/>
<dbReference type="EMBL" id="CAKOGP040001825">
    <property type="protein sequence ID" value="CAJ1953500.1"/>
    <property type="molecule type" value="Genomic_DNA"/>
</dbReference>
<keyword evidence="7" id="KW-0540">Nuclease</keyword>
<feature type="compositionally biased region" description="Basic residues" evidence="13">
    <location>
        <begin position="1017"/>
        <end position="1026"/>
    </location>
</feature>
<dbReference type="PANTHER" id="PTHR12341">
    <property type="entry name" value="5'-&gt;3' EXORIBONUCLEASE"/>
    <property type="match status" value="1"/>
</dbReference>
<evidence type="ECO:0000259" key="16">
    <source>
        <dbReference type="Pfam" id="PF18332"/>
    </source>
</evidence>
<dbReference type="InterPro" id="IPR027073">
    <property type="entry name" value="5_3_exoribonuclease"/>
</dbReference>
<dbReference type="InterPro" id="IPR000243">
    <property type="entry name" value="Pept_T1A_subB"/>
</dbReference>
<dbReference type="Gene3D" id="2.170.260.40">
    <property type="match status" value="1"/>
</dbReference>
<evidence type="ECO:0000256" key="3">
    <source>
        <dbReference type="ARBA" id="ARBA00012039"/>
    </source>
</evidence>
<dbReference type="InterPro" id="IPR041412">
    <property type="entry name" value="Xrn1_helical"/>
</dbReference>
<feature type="active site" description="Nucleophile" evidence="12">
    <location>
        <position position="1212"/>
    </location>
</feature>